<evidence type="ECO:0000313" key="2">
    <source>
        <dbReference type="Proteomes" id="UP000613030"/>
    </source>
</evidence>
<name>A0ABS1KXM6_9BACT</name>
<protein>
    <recommendedName>
        <fullName evidence="3">Lipoprotein</fullName>
    </recommendedName>
</protein>
<sequence length="905" mass="102629">MNAVCFSISLRRVVAVGLFTLLCACGGLPKAEKVYIVVRESPNTLLRQRASVAYFNGKDTVHAFTNPFGFLVITQDSLVKGKMSFERLKVTARYRNPASGVTKSAAIALNAFSEFYDLYLDPVAKGDSTTRVADMHYHVSMRPYNAFGNDIYNDLFNNTVPTNLNWLRVENKLCVFKNGKWKKFSFNNSILRDTARLRIFLERQWVRSKDGANNLKHFSEATFPHMAEGNVYLAFNAISPFEHGLANEGVKRAVSSGLKSGADIDWLNMMGKDPHISHWANFQHEYKMITSQDTLFDNYHWSTLERKQNLNRKLARSAVVVNVVEGGHILQDKYFPHAINFDITDTTSKQKQDLFGEILATAKAQTGSEDKAIVARFERYQAASRAKKDSLIDDVLMNEVLHNVDSLKKMNVHMIAISHLSYNGMTGHAPALDVSKKPWLENFTSYLAKRAFGIRASNDRKYQKSFDGLFFRVPGVNKFGDTVITRLLHTGKDTAFVHIDLKHSDVLTRRFVLDKYERASLTLPNELHPICSHCAVNGLSIDYTSPLLNEYSLLKSSLARKFYPFAINLYNEEVARICKREGIIGVPLEERVLGGYIDNRQQWSVCIRRKRGRYTLAAEGERARRFKYTRKAIAYLGQHTTPGTAQYSQEFVDAKAYYTSIMKAVGADDKTVMRTLCEDYLSAEPFLQNVFHIVDIAYKTKHQQRLDSLLNVANTKVKIKAHATLGEAAVVKQKEATEKAKRGLSPTDNVSNEARKLRMEIIQHVADTVLQQSERQSEYQAQLSAEIKNIKDSVSTLALDPVAIERQIKRSGWVNICLGSDLDGMIDPINICPTASQYPAFKAKLKVLIPLFIAIRHQFEVKDKLLPDPYPSTDYYFNANFKVDEALDMLFYTNLKDFTLTNFVL</sequence>
<evidence type="ECO:0008006" key="3">
    <source>
        <dbReference type="Google" id="ProtNLM"/>
    </source>
</evidence>
<gene>
    <name evidence="1" type="ORF">JI741_23020</name>
</gene>
<organism evidence="1 2">
    <name type="scientific">Chryseolinea lacunae</name>
    <dbReference type="NCBI Taxonomy" id="2801331"/>
    <lineage>
        <taxon>Bacteria</taxon>
        <taxon>Pseudomonadati</taxon>
        <taxon>Bacteroidota</taxon>
        <taxon>Cytophagia</taxon>
        <taxon>Cytophagales</taxon>
        <taxon>Fulvivirgaceae</taxon>
        <taxon>Chryseolinea</taxon>
    </lineage>
</organism>
<dbReference type="RefSeq" id="WP_202013770.1">
    <property type="nucleotide sequence ID" value="NZ_JAERRB010000009.1"/>
</dbReference>
<dbReference type="Gene3D" id="3.20.20.140">
    <property type="entry name" value="Metal-dependent hydrolases"/>
    <property type="match status" value="2"/>
</dbReference>
<evidence type="ECO:0000313" key="1">
    <source>
        <dbReference type="EMBL" id="MBL0744124.1"/>
    </source>
</evidence>
<proteinExistence type="predicted"/>
<dbReference type="Proteomes" id="UP000613030">
    <property type="component" value="Unassembled WGS sequence"/>
</dbReference>
<reference evidence="1 2" key="1">
    <citation type="submission" date="2021-01" db="EMBL/GenBank/DDBJ databases">
        <title>Chryseolinea sp. Jin1 Genome sequencing and assembly.</title>
        <authorList>
            <person name="Kim I."/>
        </authorList>
    </citation>
    <scope>NUCLEOTIDE SEQUENCE [LARGE SCALE GENOMIC DNA]</scope>
    <source>
        <strain evidence="1 2">Jin1</strain>
    </source>
</reference>
<keyword evidence="2" id="KW-1185">Reference proteome</keyword>
<accession>A0ABS1KXM6</accession>
<dbReference type="EMBL" id="JAERRB010000009">
    <property type="protein sequence ID" value="MBL0744124.1"/>
    <property type="molecule type" value="Genomic_DNA"/>
</dbReference>
<comment type="caution">
    <text evidence="1">The sequence shown here is derived from an EMBL/GenBank/DDBJ whole genome shotgun (WGS) entry which is preliminary data.</text>
</comment>